<dbReference type="PANTHER" id="PTHR47130">
    <property type="entry name" value="SI:DKEY-19B23.11-RELATED"/>
    <property type="match status" value="1"/>
</dbReference>
<dbReference type="PANTHER" id="PTHR47130:SF3">
    <property type="entry name" value="ZONA PELLUCIDA PROTEIN"/>
    <property type="match status" value="1"/>
</dbReference>
<evidence type="ECO:0000256" key="2">
    <source>
        <dbReference type="ARBA" id="ARBA00022525"/>
    </source>
</evidence>
<dbReference type="Pfam" id="PF00100">
    <property type="entry name" value="Zona_pellucida"/>
    <property type="match status" value="1"/>
</dbReference>
<evidence type="ECO:0000256" key="5">
    <source>
        <dbReference type="SAM" id="SignalP"/>
    </source>
</evidence>
<organism evidence="7 8">
    <name type="scientific">Scophthalmus maximus</name>
    <name type="common">Turbot</name>
    <name type="synonym">Psetta maxima</name>
    <dbReference type="NCBI Taxonomy" id="52904"/>
    <lineage>
        <taxon>Eukaryota</taxon>
        <taxon>Metazoa</taxon>
        <taxon>Chordata</taxon>
        <taxon>Craniata</taxon>
        <taxon>Vertebrata</taxon>
        <taxon>Euteleostomi</taxon>
        <taxon>Actinopterygii</taxon>
        <taxon>Neopterygii</taxon>
        <taxon>Teleostei</taxon>
        <taxon>Neoteleostei</taxon>
        <taxon>Acanthomorphata</taxon>
        <taxon>Carangaria</taxon>
        <taxon>Pleuronectiformes</taxon>
        <taxon>Pleuronectoidei</taxon>
        <taxon>Scophthalmidae</taxon>
        <taxon>Scophthalmus</taxon>
    </lineage>
</organism>
<dbReference type="InterPro" id="IPR042235">
    <property type="entry name" value="ZP-C_dom"/>
</dbReference>
<keyword evidence="2" id="KW-0964">Secreted</keyword>
<sequence length="815" mass="90684">CMIQSLCRWFVLLVAVAHIEAQKKPPIDISSRCLGNIMRVDVGPLGGSVLEVSVVMNNSAFLLTPSLASQCGFSVKTDQLGNAMIFASLHNCFAQNVGDALTTTLNLRLHGNRMAEDELYRVAETCHYADWSSREIVCERNYIEVSVKRAAPDDYVLPANPLLGANTKFGDPRRAAEKQPVDTGFRITSLVFFTPEEKMMTVTEARRRGHGIANTPSRLVLRSPQTSPETYTQNVAGVPMTVLQTSTIFEKKWLATRINAAAACPTLEGSVSFTPNHITWYLPRHIDPLISSGQFKLLEVHMGIDGQRLDAGEMAARRYSLSATDMYVVVEIPIGAAGGHFKSHVQDGQYLTSYTIEPMLELLWTEETTHEDTRYKVLFPITTPLLSRPAQVTDNTVPEEQIFKVLLGPFGSDVALMNVTFPHEVLSVADCSVRGFNVLEHMSPNSGSKVYTLEVPFTDPVVLQMKEMDITVYSLHMTFGLLVLPEFAPFAHAAYLEARVVEIVAPSVTGGCDHQNFNVLVKYGSQGFNFQATVGKQMLTPSLAQQYGVMENHTHLSFAVPFTAPDVAFEAVESSSIRSRLDVVLRNLETNKNIKEFSLACNFASFLTECFPNGTMTALAVKLESVPSLDPGRLTLRDSTCGPAYSDGRYAYFVFTEMFCDFPVVKYLQQPLYFEVELMKATNPRLSLELGNCWATLYDDGMSKPRWNLIIDGCPNPRDPNQVVFHPVWVDARVQYPSHVKRFEVQMFAFAEDQDNLHRQLFVHCDVMICDDRNPLGGVCNGQCSSQENRIKGQRRAVSDKQSFKHVSSGAILIS</sequence>
<evidence type="ECO:0000259" key="6">
    <source>
        <dbReference type="PROSITE" id="PS51034"/>
    </source>
</evidence>
<dbReference type="Pfam" id="PF26562">
    <property type="entry name" value="Ig-like"/>
    <property type="match status" value="1"/>
</dbReference>
<feature type="signal peptide" evidence="5">
    <location>
        <begin position="1"/>
        <end position="21"/>
    </location>
</feature>
<accession>A0A8D3EEN2</accession>
<protein>
    <recommendedName>
        <fullName evidence="6">ZP domain-containing protein</fullName>
    </recommendedName>
</protein>
<name>A0A8D3EEN2_SCOMX</name>
<dbReference type="PROSITE" id="PS51034">
    <property type="entry name" value="ZP_2"/>
    <property type="match status" value="1"/>
</dbReference>
<evidence type="ECO:0000256" key="1">
    <source>
        <dbReference type="ARBA" id="ARBA00004613"/>
    </source>
</evidence>
<dbReference type="InterPro" id="IPR001507">
    <property type="entry name" value="ZP_dom"/>
</dbReference>
<dbReference type="PROSITE" id="PS00682">
    <property type="entry name" value="ZP_1"/>
    <property type="match status" value="1"/>
</dbReference>
<reference evidence="7" key="1">
    <citation type="submission" date="2023-05" db="EMBL/GenBank/DDBJ databases">
        <title>High-quality long-read genome of Scophthalmus maximus.</title>
        <authorList>
            <person name="Lien S."/>
            <person name="Martinez P."/>
        </authorList>
    </citation>
    <scope>NUCLEOTIDE SEQUENCE [LARGE SCALE GENOMIC DNA]</scope>
</reference>
<dbReference type="GO" id="GO:0005576">
    <property type="term" value="C:extracellular region"/>
    <property type="evidence" value="ECO:0007669"/>
    <property type="project" value="UniProtKB-SubCell"/>
</dbReference>
<feature type="chain" id="PRO_5033988265" description="ZP domain-containing protein" evidence="5">
    <location>
        <begin position="22"/>
        <end position="815"/>
    </location>
</feature>
<evidence type="ECO:0000256" key="4">
    <source>
        <dbReference type="ARBA" id="ARBA00023180"/>
    </source>
</evidence>
<feature type="domain" description="ZP" evidence="6">
    <location>
        <begin position="511"/>
        <end position="787"/>
    </location>
</feature>
<keyword evidence="3" id="KW-1015">Disulfide bond</keyword>
<dbReference type="Gene3D" id="2.60.40.4100">
    <property type="entry name" value="Zona pellucida, ZP-C domain"/>
    <property type="match status" value="1"/>
</dbReference>
<evidence type="ECO:0000256" key="3">
    <source>
        <dbReference type="ARBA" id="ARBA00023157"/>
    </source>
</evidence>
<comment type="subcellular location">
    <subcellularLocation>
        <location evidence="1">Secreted</location>
    </subcellularLocation>
</comment>
<dbReference type="AlphaFoldDB" id="A0A8D3EEN2"/>
<dbReference type="Proteomes" id="UP000694558">
    <property type="component" value="Chromosome 20"/>
</dbReference>
<dbReference type="SMART" id="SM00241">
    <property type="entry name" value="ZP"/>
    <property type="match status" value="1"/>
</dbReference>
<dbReference type="Ensembl" id="ENSSMAT00000079995.1">
    <property type="protein sequence ID" value="ENSSMAP00000070241.1"/>
    <property type="gene ID" value="ENSSMAG00000018396.2"/>
</dbReference>
<reference evidence="7" key="2">
    <citation type="submission" date="2025-08" db="UniProtKB">
        <authorList>
            <consortium name="Ensembl"/>
        </authorList>
    </citation>
    <scope>IDENTIFICATION</scope>
</reference>
<evidence type="ECO:0000313" key="8">
    <source>
        <dbReference type="Proteomes" id="UP000694558"/>
    </source>
</evidence>
<proteinExistence type="predicted"/>
<dbReference type="GeneTree" id="ENSGT00940000163503"/>
<dbReference type="InterPro" id="IPR017977">
    <property type="entry name" value="ZP_dom_CS"/>
</dbReference>
<evidence type="ECO:0000313" key="7">
    <source>
        <dbReference type="Ensembl" id="ENSSMAP00000070241.1"/>
    </source>
</evidence>
<keyword evidence="5" id="KW-0732">Signal</keyword>
<gene>
    <name evidence="7" type="primary">LOC118290035</name>
</gene>
<keyword evidence="4" id="KW-0325">Glycoprotein</keyword>
<dbReference type="InterPro" id="IPR058876">
    <property type="entry name" value="Ig-like_ZP"/>
</dbReference>
<dbReference type="InterPro" id="IPR055355">
    <property type="entry name" value="ZP-C"/>
</dbReference>